<protein>
    <submittedName>
        <fullName evidence="2">Uncharacterized protein</fullName>
    </submittedName>
</protein>
<feature type="region of interest" description="Disordered" evidence="1">
    <location>
        <begin position="331"/>
        <end position="529"/>
    </location>
</feature>
<feature type="compositionally biased region" description="Basic residues" evidence="1">
    <location>
        <begin position="496"/>
        <end position="511"/>
    </location>
</feature>
<feature type="region of interest" description="Disordered" evidence="1">
    <location>
        <begin position="262"/>
        <end position="309"/>
    </location>
</feature>
<dbReference type="Proteomes" id="UP000015105">
    <property type="component" value="Chromosome 1D"/>
</dbReference>
<reference evidence="2" key="5">
    <citation type="journal article" date="2021" name="G3 (Bethesda)">
        <title>Aegilops tauschii genome assembly Aet v5.0 features greater sequence contiguity and improved annotation.</title>
        <authorList>
            <person name="Wang L."/>
            <person name="Zhu T."/>
            <person name="Rodriguez J.C."/>
            <person name="Deal K.R."/>
            <person name="Dubcovsky J."/>
            <person name="McGuire P.E."/>
            <person name="Lux T."/>
            <person name="Spannagl M."/>
            <person name="Mayer K.F.X."/>
            <person name="Baldrich P."/>
            <person name="Meyers B.C."/>
            <person name="Huo N."/>
            <person name="Gu Y.Q."/>
            <person name="Zhou H."/>
            <person name="Devos K.M."/>
            <person name="Bennetzen J.L."/>
            <person name="Unver T."/>
            <person name="Budak H."/>
            <person name="Gulick P.J."/>
            <person name="Galiba G."/>
            <person name="Kalapos B."/>
            <person name="Nelson D.R."/>
            <person name="Li P."/>
            <person name="You F.M."/>
            <person name="Luo M.C."/>
            <person name="Dvorak J."/>
        </authorList>
    </citation>
    <scope>NUCLEOTIDE SEQUENCE [LARGE SCALE GENOMIC DNA]</scope>
    <source>
        <strain evidence="2">cv. AL8/78</strain>
    </source>
</reference>
<dbReference type="GO" id="GO:0003700">
    <property type="term" value="F:DNA-binding transcription factor activity"/>
    <property type="evidence" value="ECO:0007669"/>
    <property type="project" value="InterPro"/>
</dbReference>
<reference evidence="3" key="1">
    <citation type="journal article" date="2014" name="Science">
        <title>Ancient hybridizations among the ancestral genomes of bread wheat.</title>
        <authorList>
            <consortium name="International Wheat Genome Sequencing Consortium,"/>
            <person name="Marcussen T."/>
            <person name="Sandve S.R."/>
            <person name="Heier L."/>
            <person name="Spannagl M."/>
            <person name="Pfeifer M."/>
            <person name="Jakobsen K.S."/>
            <person name="Wulff B.B."/>
            <person name="Steuernagel B."/>
            <person name="Mayer K.F."/>
            <person name="Olsen O.A."/>
        </authorList>
    </citation>
    <scope>NUCLEOTIDE SEQUENCE [LARGE SCALE GENOMIC DNA]</scope>
    <source>
        <strain evidence="3">cv. AL8/78</strain>
    </source>
</reference>
<dbReference type="PANTHER" id="PTHR46807:SF6">
    <property type="entry name" value="TRANSCRIPTION FACTOR APG"/>
    <property type="match status" value="1"/>
</dbReference>
<dbReference type="InterPro" id="IPR044273">
    <property type="entry name" value="PIF3-like"/>
</dbReference>
<feature type="compositionally biased region" description="Basic and acidic residues" evidence="1">
    <location>
        <begin position="413"/>
        <end position="431"/>
    </location>
</feature>
<evidence type="ECO:0000313" key="3">
    <source>
        <dbReference type="Proteomes" id="UP000015105"/>
    </source>
</evidence>
<feature type="compositionally biased region" description="Basic residues" evidence="1">
    <location>
        <begin position="441"/>
        <end position="463"/>
    </location>
</feature>
<reference evidence="2" key="4">
    <citation type="submission" date="2019-03" db="UniProtKB">
        <authorList>
            <consortium name="EnsemblPlants"/>
        </authorList>
    </citation>
    <scope>IDENTIFICATION</scope>
</reference>
<evidence type="ECO:0000256" key="1">
    <source>
        <dbReference type="SAM" id="MobiDB-lite"/>
    </source>
</evidence>
<keyword evidence="3" id="KW-1185">Reference proteome</keyword>
<accession>A0A452XXP3</accession>
<reference evidence="2" key="3">
    <citation type="journal article" date="2017" name="Nature">
        <title>Genome sequence of the progenitor of the wheat D genome Aegilops tauschii.</title>
        <authorList>
            <person name="Luo M.C."/>
            <person name="Gu Y.Q."/>
            <person name="Puiu D."/>
            <person name="Wang H."/>
            <person name="Twardziok S.O."/>
            <person name="Deal K.R."/>
            <person name="Huo N."/>
            <person name="Zhu T."/>
            <person name="Wang L."/>
            <person name="Wang Y."/>
            <person name="McGuire P.E."/>
            <person name="Liu S."/>
            <person name="Long H."/>
            <person name="Ramasamy R.K."/>
            <person name="Rodriguez J.C."/>
            <person name="Van S.L."/>
            <person name="Yuan L."/>
            <person name="Wang Z."/>
            <person name="Xia Z."/>
            <person name="Xiao L."/>
            <person name="Anderson O.D."/>
            <person name="Ouyang S."/>
            <person name="Liang Y."/>
            <person name="Zimin A.V."/>
            <person name="Pertea G."/>
            <person name="Qi P."/>
            <person name="Bennetzen J.L."/>
            <person name="Dai X."/>
            <person name="Dawson M.W."/>
            <person name="Muller H.G."/>
            <person name="Kugler K."/>
            <person name="Rivarola-Duarte L."/>
            <person name="Spannagl M."/>
            <person name="Mayer K.F.X."/>
            <person name="Lu F.H."/>
            <person name="Bevan M.W."/>
            <person name="Leroy P."/>
            <person name="Li P."/>
            <person name="You F.M."/>
            <person name="Sun Q."/>
            <person name="Liu Z."/>
            <person name="Lyons E."/>
            <person name="Wicker T."/>
            <person name="Salzberg S.L."/>
            <person name="Devos K.M."/>
            <person name="Dvorak J."/>
        </authorList>
    </citation>
    <scope>NUCLEOTIDE SEQUENCE [LARGE SCALE GENOMIC DNA]</scope>
    <source>
        <strain evidence="2">cv. AL8/78</strain>
    </source>
</reference>
<dbReference type="PANTHER" id="PTHR46807">
    <property type="entry name" value="TRANSCRIPTION FACTOR PIF3"/>
    <property type="match status" value="1"/>
</dbReference>
<proteinExistence type="predicted"/>
<feature type="compositionally biased region" description="Basic and acidic residues" evidence="1">
    <location>
        <begin position="341"/>
        <end position="351"/>
    </location>
</feature>
<dbReference type="EnsemblPlants" id="AET1Gv20204300.3">
    <property type="protein sequence ID" value="AET1Gv20204300.3"/>
    <property type="gene ID" value="AET1Gv20204300"/>
</dbReference>
<organism evidence="2 3">
    <name type="scientific">Aegilops tauschii subsp. strangulata</name>
    <name type="common">Goatgrass</name>
    <dbReference type="NCBI Taxonomy" id="200361"/>
    <lineage>
        <taxon>Eukaryota</taxon>
        <taxon>Viridiplantae</taxon>
        <taxon>Streptophyta</taxon>
        <taxon>Embryophyta</taxon>
        <taxon>Tracheophyta</taxon>
        <taxon>Spermatophyta</taxon>
        <taxon>Magnoliopsida</taxon>
        <taxon>Liliopsida</taxon>
        <taxon>Poales</taxon>
        <taxon>Poaceae</taxon>
        <taxon>BOP clade</taxon>
        <taxon>Pooideae</taxon>
        <taxon>Triticodae</taxon>
        <taxon>Triticeae</taxon>
        <taxon>Triticinae</taxon>
        <taxon>Aegilops</taxon>
    </lineage>
</organism>
<dbReference type="AlphaFoldDB" id="A0A452XXP3"/>
<feature type="compositionally biased region" description="Pro residues" evidence="1">
    <location>
        <begin position="121"/>
        <end position="138"/>
    </location>
</feature>
<dbReference type="Gramene" id="AET1Gv20204300.3">
    <property type="protein sequence ID" value="AET1Gv20204300.3"/>
    <property type="gene ID" value="AET1Gv20204300"/>
</dbReference>
<reference evidence="3" key="2">
    <citation type="journal article" date="2017" name="Nat. Plants">
        <title>The Aegilops tauschii genome reveals multiple impacts of transposons.</title>
        <authorList>
            <person name="Zhao G."/>
            <person name="Zou C."/>
            <person name="Li K."/>
            <person name="Wang K."/>
            <person name="Li T."/>
            <person name="Gao L."/>
            <person name="Zhang X."/>
            <person name="Wang H."/>
            <person name="Yang Z."/>
            <person name="Liu X."/>
            <person name="Jiang W."/>
            <person name="Mao L."/>
            <person name="Kong X."/>
            <person name="Jiao Y."/>
            <person name="Jia J."/>
        </authorList>
    </citation>
    <scope>NUCLEOTIDE SEQUENCE [LARGE SCALE GENOMIC DNA]</scope>
    <source>
        <strain evidence="3">cv. AL8/78</strain>
    </source>
</reference>
<sequence>MSEPGNELEELLWDNGPALRRTASPFPPFSCSAAGTMKAQELAKHPASATAMAHGHDDDAVPWLQHYPIIGVDDDGSGGDTAPLPQEYFSTLFPGFSDLPAAVASRDAGAPSTSHAAVVVPPLPEPPAPPKQQQPPPRTTGEGVMNFSFFSRPLQRSLPQASVRPSAAGSKSVESMLLQTNRLRSTPLFSEQRTAWLHPPKESPATASASRPPAPPVPVRHAAEPAAALPQRLQPEARAAALPPRLQPEVRAVALPQRLQSEARASEMPPPPATATTSSVCSDNGERSQLKRSSHQTLEWSVSQDDEVSTGHTTNAVLCFLFHENLKRNLPAGSRRRGRRAEKVGGEEHQARPHRRSAQHVGEEEKGPNQRENARPARTHPQLQQDRQGVDAGGGHRVPQDPAAPGPDDVDDGDGRAVHAADDGDAAHADAAHGALPPPPPRRHGVRHGRLRPAPRRRRRRRAVPLPDDARRAHVRRPRDASPATVPPGGGGGRSHGCRPGHQRRRHRSAGRARADTGRPSAGPTSNVA</sequence>
<feature type="region of interest" description="Disordered" evidence="1">
    <location>
        <begin position="199"/>
        <end position="221"/>
    </location>
</feature>
<evidence type="ECO:0000313" key="2">
    <source>
        <dbReference type="EnsemblPlants" id="AET1Gv20204300.3"/>
    </source>
</evidence>
<name>A0A452XXP3_AEGTS</name>
<feature type="region of interest" description="Disordered" evidence="1">
    <location>
        <begin position="106"/>
        <end position="145"/>
    </location>
</feature>
<feature type="compositionally biased region" description="Basic and acidic residues" evidence="1">
    <location>
        <begin position="361"/>
        <end position="375"/>
    </location>
</feature>